<dbReference type="GO" id="GO:0008237">
    <property type="term" value="F:metallopeptidase activity"/>
    <property type="evidence" value="ECO:0007669"/>
    <property type="project" value="UniProtKB-KW"/>
</dbReference>
<keyword evidence="1" id="KW-0482">Metalloprotease</keyword>
<keyword evidence="1" id="KW-0645">Protease</keyword>
<sequence length="451" mass="46830">MRVPHSAAGLLLAAGVGLTGCTTVVAGVASPPGGGPRTDAELPVHLAEAGDEADRNARNAVADVLAWWEEMAPQLHGGDFDGLDGGVWSIDPAETDPADLPRGDCFSDDVADLAENAYYCGDDDAVVYDRAWLADLADEYGPFMVAEIMAHEIAHAVQADVGLDAPSIVAETQAECFAGAWTRWVVDGNAAHVAVRPAELDPYLLGYLYFADAPGTSPDAEDAHGSLFDQLSAFQEGYADGARACAAFDDSRLFTQQESDPARVKDDLPAGEVVAVADEVLDAFWREALAAGFPGTDALGGRLTEPDVRAADGVACGGADLGLQYCPADGSVRYDSAGLLEPAYTDVGDFAVPALLGLPYGLAVRDQRGLTVDGPAAVAGAACATGWLTREAFDGEIEDVRLAPGDVDEAATALLRYATDPAVLAPSGLSGFELVDAFRRGFVDGGDRCGF</sequence>
<dbReference type="Proteomes" id="UP000198386">
    <property type="component" value="Unassembled WGS sequence"/>
</dbReference>
<organism evidence="1 2">
    <name type="scientific">Geodermatophilus saharensis</name>
    <dbReference type="NCBI Taxonomy" id="1137994"/>
    <lineage>
        <taxon>Bacteria</taxon>
        <taxon>Bacillati</taxon>
        <taxon>Actinomycetota</taxon>
        <taxon>Actinomycetes</taxon>
        <taxon>Geodermatophilales</taxon>
        <taxon>Geodermatophilaceae</taxon>
        <taxon>Geodermatophilus</taxon>
    </lineage>
</organism>
<dbReference type="AlphaFoldDB" id="A0A238ZGW8"/>
<keyword evidence="1" id="KW-0378">Hydrolase</keyword>
<dbReference type="PROSITE" id="PS51257">
    <property type="entry name" value="PROKAR_LIPOPROTEIN"/>
    <property type="match status" value="1"/>
</dbReference>
<dbReference type="OrthoDB" id="5168289at2"/>
<reference evidence="2" key="1">
    <citation type="submission" date="2017-06" db="EMBL/GenBank/DDBJ databases">
        <authorList>
            <person name="Varghese N."/>
            <person name="Submissions S."/>
        </authorList>
    </citation>
    <scope>NUCLEOTIDE SEQUENCE [LARGE SCALE GENOMIC DNA]</scope>
    <source>
        <strain evidence="2">DSM 45423</strain>
    </source>
</reference>
<evidence type="ECO:0000313" key="2">
    <source>
        <dbReference type="Proteomes" id="UP000198386"/>
    </source>
</evidence>
<protein>
    <submittedName>
        <fullName evidence="1">Predicted metalloprotease</fullName>
    </submittedName>
</protein>
<dbReference type="EMBL" id="FZOH01000001">
    <property type="protein sequence ID" value="SNR82726.1"/>
    <property type="molecule type" value="Genomic_DNA"/>
</dbReference>
<dbReference type="GO" id="GO:0006508">
    <property type="term" value="P:proteolysis"/>
    <property type="evidence" value="ECO:0007669"/>
    <property type="project" value="UniProtKB-KW"/>
</dbReference>
<accession>A0A238ZGW8</accession>
<keyword evidence="2" id="KW-1185">Reference proteome</keyword>
<proteinExistence type="predicted"/>
<gene>
    <name evidence="1" type="ORF">SAMN04488107_0087</name>
</gene>
<evidence type="ECO:0000313" key="1">
    <source>
        <dbReference type="EMBL" id="SNR82726.1"/>
    </source>
</evidence>
<name>A0A238ZGW8_9ACTN</name>
<dbReference type="RefSeq" id="WP_089401965.1">
    <property type="nucleotide sequence ID" value="NZ_FZOH01000001.1"/>
</dbReference>